<gene>
    <name evidence="2" type="ORF">EVAR_66907_1</name>
</gene>
<comment type="caution">
    <text evidence="2">The sequence shown here is derived from an EMBL/GenBank/DDBJ whole genome shotgun (WGS) entry which is preliminary data.</text>
</comment>
<evidence type="ECO:0000313" key="2">
    <source>
        <dbReference type="EMBL" id="GBP83149.1"/>
    </source>
</evidence>
<protein>
    <submittedName>
        <fullName evidence="2">Uncharacterized protein</fullName>
    </submittedName>
</protein>
<keyword evidence="3" id="KW-1185">Reference proteome</keyword>
<name>A0A4C1Z8B3_EUMVA</name>
<reference evidence="2 3" key="1">
    <citation type="journal article" date="2019" name="Commun. Biol.">
        <title>The bagworm genome reveals a unique fibroin gene that provides high tensile strength.</title>
        <authorList>
            <person name="Kono N."/>
            <person name="Nakamura H."/>
            <person name="Ohtoshi R."/>
            <person name="Tomita M."/>
            <person name="Numata K."/>
            <person name="Arakawa K."/>
        </authorList>
    </citation>
    <scope>NUCLEOTIDE SEQUENCE [LARGE SCALE GENOMIC DNA]</scope>
</reference>
<evidence type="ECO:0000256" key="1">
    <source>
        <dbReference type="SAM" id="MobiDB-lite"/>
    </source>
</evidence>
<proteinExistence type="predicted"/>
<sequence length="85" mass="9808">MRVVVPHGTHYLLVYVRKRQRERARERKSPRVEWRGHNTFSMPHPPSAPTFIHRGPNDEKENIGPLVDLVTSGRYSGSSFVNVES</sequence>
<dbReference type="AlphaFoldDB" id="A0A4C1Z8B3"/>
<dbReference type="Proteomes" id="UP000299102">
    <property type="component" value="Unassembled WGS sequence"/>
</dbReference>
<feature type="region of interest" description="Disordered" evidence="1">
    <location>
        <begin position="20"/>
        <end position="64"/>
    </location>
</feature>
<organism evidence="2 3">
    <name type="scientific">Eumeta variegata</name>
    <name type="common">Bagworm moth</name>
    <name type="synonym">Eumeta japonica</name>
    <dbReference type="NCBI Taxonomy" id="151549"/>
    <lineage>
        <taxon>Eukaryota</taxon>
        <taxon>Metazoa</taxon>
        <taxon>Ecdysozoa</taxon>
        <taxon>Arthropoda</taxon>
        <taxon>Hexapoda</taxon>
        <taxon>Insecta</taxon>
        <taxon>Pterygota</taxon>
        <taxon>Neoptera</taxon>
        <taxon>Endopterygota</taxon>
        <taxon>Lepidoptera</taxon>
        <taxon>Glossata</taxon>
        <taxon>Ditrysia</taxon>
        <taxon>Tineoidea</taxon>
        <taxon>Psychidae</taxon>
        <taxon>Oiketicinae</taxon>
        <taxon>Eumeta</taxon>
    </lineage>
</organism>
<dbReference type="EMBL" id="BGZK01001607">
    <property type="protein sequence ID" value="GBP83149.1"/>
    <property type="molecule type" value="Genomic_DNA"/>
</dbReference>
<accession>A0A4C1Z8B3</accession>
<feature type="compositionally biased region" description="Basic and acidic residues" evidence="1">
    <location>
        <begin position="23"/>
        <end position="36"/>
    </location>
</feature>
<evidence type="ECO:0000313" key="3">
    <source>
        <dbReference type="Proteomes" id="UP000299102"/>
    </source>
</evidence>